<accession>A0A068TTD2</accession>
<comment type="similarity">
    <text evidence="1 5">Belongs to the universal ribosomal protein uS5 family.</text>
</comment>
<dbReference type="InterPro" id="IPR014721">
    <property type="entry name" value="Ribsml_uS5_D2-typ_fold_subgr"/>
</dbReference>
<dbReference type="Pfam" id="PF03719">
    <property type="entry name" value="Ribosomal_S5_C"/>
    <property type="match status" value="1"/>
</dbReference>
<keyword evidence="2 4" id="KW-0689">Ribosomal protein</keyword>
<evidence type="ECO:0000259" key="7">
    <source>
        <dbReference type="PROSITE" id="PS50881"/>
    </source>
</evidence>
<organism evidence="8 9">
    <name type="scientific">Coffea canephora</name>
    <name type="common">Robusta coffee</name>
    <dbReference type="NCBI Taxonomy" id="49390"/>
    <lineage>
        <taxon>Eukaryota</taxon>
        <taxon>Viridiplantae</taxon>
        <taxon>Streptophyta</taxon>
        <taxon>Embryophyta</taxon>
        <taxon>Tracheophyta</taxon>
        <taxon>Spermatophyta</taxon>
        <taxon>Magnoliopsida</taxon>
        <taxon>eudicotyledons</taxon>
        <taxon>Gunneridae</taxon>
        <taxon>Pentapetalae</taxon>
        <taxon>asterids</taxon>
        <taxon>lamiids</taxon>
        <taxon>Gentianales</taxon>
        <taxon>Rubiaceae</taxon>
        <taxon>Ixoroideae</taxon>
        <taxon>Gardenieae complex</taxon>
        <taxon>Bertiereae - Coffeeae clade</taxon>
        <taxon>Coffeeae</taxon>
        <taxon>Coffea</taxon>
    </lineage>
</organism>
<evidence type="ECO:0000256" key="4">
    <source>
        <dbReference type="PROSITE-ProRule" id="PRU00268"/>
    </source>
</evidence>
<dbReference type="STRING" id="49390.A0A068TTD2"/>
<dbReference type="Pfam" id="PF00333">
    <property type="entry name" value="Ribosomal_S5"/>
    <property type="match status" value="1"/>
</dbReference>
<evidence type="ECO:0000256" key="3">
    <source>
        <dbReference type="ARBA" id="ARBA00023274"/>
    </source>
</evidence>
<dbReference type="InterPro" id="IPR000851">
    <property type="entry name" value="Ribosomal_uS5"/>
</dbReference>
<feature type="domain" description="S5 DRBM" evidence="7">
    <location>
        <begin position="129"/>
        <end position="192"/>
    </location>
</feature>
<evidence type="ECO:0000256" key="6">
    <source>
        <dbReference type="SAM" id="MobiDB-lite"/>
    </source>
</evidence>
<evidence type="ECO:0000256" key="1">
    <source>
        <dbReference type="ARBA" id="ARBA00008945"/>
    </source>
</evidence>
<evidence type="ECO:0000256" key="5">
    <source>
        <dbReference type="RuleBase" id="RU003823"/>
    </source>
</evidence>
<keyword evidence="9" id="KW-1185">Reference proteome</keyword>
<protein>
    <recommendedName>
        <fullName evidence="7">S5 DRBM domain-containing protein</fullName>
    </recommendedName>
</protein>
<dbReference type="PROSITE" id="PS00585">
    <property type="entry name" value="RIBOSOMAL_S5"/>
    <property type="match status" value="1"/>
</dbReference>
<keyword evidence="3 4" id="KW-0687">Ribonucleoprotein</keyword>
<sequence length="276" mass="30352">MLNSVLLITDHFEPTPSILWPSLQPFSLPSSSSPFTPNTPEQTGTNDQRRETFLGISKQPFTTTKKKTRKCSLLSTLQNARKASSHQEPFESAEEEIAQAYEELYGPAYSGESFLGNDVREKRPVKDEFEERVVQLKRMDKVVKGGKMLRFRAVVVVGDKKGRLGVGVAKAREIVDAIKKSAMDARKNFITVPMPHGSEANYGAAKVMIRPVSSGTGIIAGGAVLDMAGVQNASGKELGSRSPLNIAKATIIAVQKMRHFSEVAEERGIPMEEFWK</sequence>
<dbReference type="AlphaFoldDB" id="A0A068TTD2"/>
<feature type="compositionally biased region" description="Low complexity" evidence="6">
    <location>
        <begin position="29"/>
        <end position="40"/>
    </location>
</feature>
<dbReference type="GO" id="GO:0006412">
    <property type="term" value="P:translation"/>
    <property type="evidence" value="ECO:0007669"/>
    <property type="project" value="InterPro"/>
</dbReference>
<dbReference type="EMBL" id="HG739088">
    <property type="protein sequence ID" value="CDO99521.1"/>
    <property type="molecule type" value="Genomic_DNA"/>
</dbReference>
<dbReference type="Gene3D" id="3.30.160.20">
    <property type="match status" value="1"/>
</dbReference>
<proteinExistence type="inferred from homology"/>
<dbReference type="GO" id="GO:0003729">
    <property type="term" value="F:mRNA binding"/>
    <property type="evidence" value="ECO:0007669"/>
    <property type="project" value="UniProtKB-ARBA"/>
</dbReference>
<dbReference type="PANTHER" id="PTHR48277:SF1">
    <property type="entry name" value="MITOCHONDRIAL RIBOSOMAL PROTEIN S5"/>
    <property type="match status" value="1"/>
</dbReference>
<dbReference type="SUPFAM" id="SSF54768">
    <property type="entry name" value="dsRNA-binding domain-like"/>
    <property type="match status" value="1"/>
</dbReference>
<reference evidence="9" key="1">
    <citation type="journal article" date="2014" name="Science">
        <title>The coffee genome provides insight into the convergent evolution of caffeine biosynthesis.</title>
        <authorList>
            <person name="Denoeud F."/>
            <person name="Carretero-Paulet L."/>
            <person name="Dereeper A."/>
            <person name="Droc G."/>
            <person name="Guyot R."/>
            <person name="Pietrella M."/>
            <person name="Zheng C."/>
            <person name="Alberti A."/>
            <person name="Anthony F."/>
            <person name="Aprea G."/>
            <person name="Aury J.M."/>
            <person name="Bento P."/>
            <person name="Bernard M."/>
            <person name="Bocs S."/>
            <person name="Campa C."/>
            <person name="Cenci A."/>
            <person name="Combes M.C."/>
            <person name="Crouzillat D."/>
            <person name="Da Silva C."/>
            <person name="Daddiego L."/>
            <person name="De Bellis F."/>
            <person name="Dussert S."/>
            <person name="Garsmeur O."/>
            <person name="Gayraud T."/>
            <person name="Guignon V."/>
            <person name="Jahn K."/>
            <person name="Jamilloux V."/>
            <person name="Joet T."/>
            <person name="Labadie K."/>
            <person name="Lan T."/>
            <person name="Leclercq J."/>
            <person name="Lepelley M."/>
            <person name="Leroy T."/>
            <person name="Li L.T."/>
            <person name="Librado P."/>
            <person name="Lopez L."/>
            <person name="Munoz A."/>
            <person name="Noel B."/>
            <person name="Pallavicini A."/>
            <person name="Perrotta G."/>
            <person name="Poncet V."/>
            <person name="Pot D."/>
            <person name="Priyono X."/>
            <person name="Rigoreau M."/>
            <person name="Rouard M."/>
            <person name="Rozas J."/>
            <person name="Tranchant-Dubreuil C."/>
            <person name="VanBuren R."/>
            <person name="Zhang Q."/>
            <person name="Andrade A.C."/>
            <person name="Argout X."/>
            <person name="Bertrand B."/>
            <person name="de Kochko A."/>
            <person name="Graziosi G."/>
            <person name="Henry R.J."/>
            <person name="Jayarama X."/>
            <person name="Ming R."/>
            <person name="Nagai C."/>
            <person name="Rounsley S."/>
            <person name="Sankoff D."/>
            <person name="Giuliano G."/>
            <person name="Albert V.A."/>
            <person name="Wincker P."/>
            <person name="Lashermes P."/>
        </authorList>
    </citation>
    <scope>NUCLEOTIDE SEQUENCE [LARGE SCALE GENOMIC DNA]</scope>
    <source>
        <strain evidence="9">cv. DH200-94</strain>
    </source>
</reference>
<name>A0A068TTD2_COFCA</name>
<gene>
    <name evidence="8" type="ORF">GSCOC_T00029132001</name>
</gene>
<dbReference type="PROSITE" id="PS50881">
    <property type="entry name" value="S5_DSRBD"/>
    <property type="match status" value="1"/>
</dbReference>
<dbReference type="InterPro" id="IPR005324">
    <property type="entry name" value="Ribosomal_uS5_C"/>
</dbReference>
<dbReference type="GO" id="GO:0005840">
    <property type="term" value="C:ribosome"/>
    <property type="evidence" value="ECO:0007669"/>
    <property type="project" value="UniProtKB-KW"/>
</dbReference>
<dbReference type="GO" id="GO:0003735">
    <property type="term" value="F:structural constituent of ribosome"/>
    <property type="evidence" value="ECO:0007669"/>
    <property type="project" value="UniProtKB-UniRule"/>
</dbReference>
<evidence type="ECO:0000256" key="2">
    <source>
        <dbReference type="ARBA" id="ARBA00022980"/>
    </source>
</evidence>
<dbReference type="OrthoDB" id="309483at2759"/>
<feature type="region of interest" description="Disordered" evidence="6">
    <location>
        <begin position="29"/>
        <end position="50"/>
    </location>
</feature>
<evidence type="ECO:0000313" key="9">
    <source>
        <dbReference type="Proteomes" id="UP000295252"/>
    </source>
</evidence>
<dbReference type="PANTHER" id="PTHR48277">
    <property type="entry name" value="MITOCHONDRIAL RIBOSOMAL PROTEIN S5"/>
    <property type="match status" value="1"/>
</dbReference>
<dbReference type="GO" id="GO:1990904">
    <property type="term" value="C:ribonucleoprotein complex"/>
    <property type="evidence" value="ECO:0007669"/>
    <property type="project" value="UniProtKB-UniRule"/>
</dbReference>
<dbReference type="InParanoid" id="A0A068TTD2"/>
<dbReference type="InterPro" id="IPR020568">
    <property type="entry name" value="Ribosomal_Su5_D2-typ_SF"/>
</dbReference>
<dbReference type="Gene3D" id="3.30.230.10">
    <property type="match status" value="1"/>
</dbReference>
<dbReference type="InterPro" id="IPR018192">
    <property type="entry name" value="Ribosomal_uS5_N_CS"/>
</dbReference>
<dbReference type="SUPFAM" id="SSF54211">
    <property type="entry name" value="Ribosomal protein S5 domain 2-like"/>
    <property type="match status" value="1"/>
</dbReference>
<dbReference type="Proteomes" id="UP000295252">
    <property type="component" value="Chromosome IV"/>
</dbReference>
<evidence type="ECO:0000313" key="8">
    <source>
        <dbReference type="EMBL" id="CDO99521.1"/>
    </source>
</evidence>
<dbReference type="FunFam" id="3.30.230.10:FF:000002">
    <property type="entry name" value="30S ribosomal protein S5"/>
    <property type="match status" value="1"/>
</dbReference>
<dbReference type="InterPro" id="IPR013810">
    <property type="entry name" value="Ribosomal_uS5_N"/>
</dbReference>
<dbReference type="Gramene" id="CDO99521">
    <property type="protein sequence ID" value="CDO99521"/>
    <property type="gene ID" value="GSCOC_T00029132001"/>
</dbReference>
<dbReference type="PhylomeDB" id="A0A068TTD2"/>
<dbReference type="GO" id="GO:0005737">
    <property type="term" value="C:cytoplasm"/>
    <property type="evidence" value="ECO:0007669"/>
    <property type="project" value="UniProtKB-ARBA"/>
</dbReference>